<dbReference type="EMBL" id="LMVM01000033">
    <property type="protein sequence ID" value="PAV03945.1"/>
    <property type="molecule type" value="Genomic_DNA"/>
</dbReference>
<evidence type="ECO:0000256" key="6">
    <source>
        <dbReference type="SAM" id="Phobius"/>
    </source>
</evidence>
<feature type="transmembrane region" description="Helical" evidence="6">
    <location>
        <begin position="288"/>
        <end position="309"/>
    </location>
</feature>
<feature type="transmembrane region" description="Helical" evidence="6">
    <location>
        <begin position="384"/>
        <end position="406"/>
    </location>
</feature>
<dbReference type="InterPro" id="IPR002797">
    <property type="entry name" value="Polysacc_synth"/>
</dbReference>
<evidence type="ECO:0008006" key="9">
    <source>
        <dbReference type="Google" id="ProtNLM"/>
    </source>
</evidence>
<organism evidence="7 8">
    <name type="scientific">Methanobacterium bryantii</name>
    <dbReference type="NCBI Taxonomy" id="2161"/>
    <lineage>
        <taxon>Archaea</taxon>
        <taxon>Methanobacteriati</taxon>
        <taxon>Methanobacteriota</taxon>
        <taxon>Methanomada group</taxon>
        <taxon>Methanobacteria</taxon>
        <taxon>Methanobacteriales</taxon>
        <taxon>Methanobacteriaceae</taxon>
        <taxon>Methanobacterium</taxon>
    </lineage>
</organism>
<dbReference type="GO" id="GO:0005886">
    <property type="term" value="C:plasma membrane"/>
    <property type="evidence" value="ECO:0007669"/>
    <property type="project" value="UniProtKB-SubCell"/>
</dbReference>
<feature type="transmembrane region" description="Helical" evidence="6">
    <location>
        <begin position="201"/>
        <end position="219"/>
    </location>
</feature>
<dbReference type="PANTHER" id="PTHR30250">
    <property type="entry name" value="PST FAMILY PREDICTED COLANIC ACID TRANSPORTER"/>
    <property type="match status" value="1"/>
</dbReference>
<feature type="transmembrane region" description="Helical" evidence="6">
    <location>
        <begin position="107"/>
        <end position="131"/>
    </location>
</feature>
<comment type="subcellular location">
    <subcellularLocation>
        <location evidence="1">Cell membrane</location>
        <topology evidence="1">Multi-pass membrane protein</topology>
    </subcellularLocation>
</comment>
<dbReference type="InterPro" id="IPR050833">
    <property type="entry name" value="Poly_Biosynth_Transport"/>
</dbReference>
<feature type="transmembrane region" description="Helical" evidence="6">
    <location>
        <begin position="352"/>
        <end position="372"/>
    </location>
</feature>
<dbReference type="RefSeq" id="WP_069583641.1">
    <property type="nucleotide sequence ID" value="NZ_LMVM01000033.1"/>
</dbReference>
<feature type="transmembrane region" description="Helical" evidence="6">
    <location>
        <begin position="177"/>
        <end position="195"/>
    </location>
</feature>
<evidence type="ECO:0000256" key="4">
    <source>
        <dbReference type="ARBA" id="ARBA00022989"/>
    </source>
</evidence>
<keyword evidence="5 6" id="KW-0472">Membrane</keyword>
<name>A0A2A2H3K9_METBR</name>
<comment type="caution">
    <text evidence="7">The sequence shown here is derived from an EMBL/GenBank/DDBJ whole genome shotgun (WGS) entry which is preliminary data.</text>
</comment>
<evidence type="ECO:0000313" key="7">
    <source>
        <dbReference type="EMBL" id="PAV03945.1"/>
    </source>
</evidence>
<reference evidence="7 8" key="1">
    <citation type="journal article" date="2017" name="BMC Genomics">
        <title>Genomic analysis of methanogenic archaea reveals a shift towards energy conservation.</title>
        <authorList>
            <person name="Gilmore S.P."/>
            <person name="Henske J.K."/>
            <person name="Sexton J.A."/>
            <person name="Solomon K.V."/>
            <person name="Seppala S."/>
            <person name="Yoo J.I."/>
            <person name="Huyett L.M."/>
            <person name="Pressman A."/>
            <person name="Cogan J.Z."/>
            <person name="Kivenson V."/>
            <person name="Peng X."/>
            <person name="Tan Y."/>
            <person name="Valentine D.L."/>
            <person name="O'Malley M.A."/>
        </authorList>
    </citation>
    <scope>NUCLEOTIDE SEQUENCE [LARGE SCALE GENOMIC DNA]</scope>
    <source>
        <strain evidence="7 8">M.o.H.</strain>
    </source>
</reference>
<feature type="transmembrane region" description="Helical" evidence="6">
    <location>
        <begin position="321"/>
        <end position="346"/>
    </location>
</feature>
<proteinExistence type="predicted"/>
<evidence type="ECO:0000256" key="3">
    <source>
        <dbReference type="ARBA" id="ARBA00022692"/>
    </source>
</evidence>
<feature type="transmembrane region" description="Helical" evidence="6">
    <location>
        <begin position="31"/>
        <end position="52"/>
    </location>
</feature>
<dbReference type="AlphaFoldDB" id="A0A2A2H3K9"/>
<accession>A0A2A2H3K9</accession>
<protein>
    <recommendedName>
        <fullName evidence="9">Polysaccharide biosynthesis protein</fullName>
    </recommendedName>
</protein>
<feature type="transmembrane region" description="Helical" evidence="6">
    <location>
        <begin position="412"/>
        <end position="434"/>
    </location>
</feature>
<dbReference type="Pfam" id="PF01943">
    <property type="entry name" value="Polysacc_synt"/>
    <property type="match status" value="1"/>
</dbReference>
<dbReference type="PANTHER" id="PTHR30250:SF11">
    <property type="entry name" value="O-ANTIGEN TRANSPORTER-RELATED"/>
    <property type="match status" value="1"/>
</dbReference>
<gene>
    <name evidence="7" type="ORF">ASJ80_02710</name>
</gene>
<evidence type="ECO:0000256" key="2">
    <source>
        <dbReference type="ARBA" id="ARBA00022475"/>
    </source>
</evidence>
<feature type="transmembrane region" description="Helical" evidence="6">
    <location>
        <begin position="143"/>
        <end position="170"/>
    </location>
</feature>
<evidence type="ECO:0000256" key="1">
    <source>
        <dbReference type="ARBA" id="ARBA00004651"/>
    </source>
</evidence>
<keyword evidence="4 6" id="KW-1133">Transmembrane helix</keyword>
<feature type="transmembrane region" description="Helical" evidence="6">
    <location>
        <begin position="441"/>
        <end position="463"/>
    </location>
</feature>
<feature type="transmembrane region" description="Helical" evidence="6">
    <location>
        <begin position="469"/>
        <end position="491"/>
    </location>
</feature>
<evidence type="ECO:0000256" key="5">
    <source>
        <dbReference type="ARBA" id="ARBA00023136"/>
    </source>
</evidence>
<dbReference type="OrthoDB" id="70850at2157"/>
<evidence type="ECO:0000313" key="8">
    <source>
        <dbReference type="Proteomes" id="UP000217784"/>
    </source>
</evidence>
<dbReference type="Proteomes" id="UP000217784">
    <property type="component" value="Unassembled WGS sequence"/>
</dbReference>
<feature type="transmembrane region" description="Helical" evidence="6">
    <location>
        <begin position="64"/>
        <end position="86"/>
    </location>
</feature>
<sequence>MNKLKTEFKDILNKITGNDKKSLKGKLTYGFFWNFISAVASQGFPLIATIITARLLGTYGYGQLGMITSTIVLFSTFAGLGLGTTATKYIAQLHHTDPERTGRIMGLTNLFGLISGASMSIILFIIAPWLAANMLAAPELTTGLHIVSLLLLFNTLLGIQSGTIAGFGAFKNLARIAIIQGIIASVLTITGVYFFGLTGAITALVINSAVNLILYRISIRNLIKEFKIKVNYLKSWKEKDTIWELSLPTMLSQVMVGPVVWIANVIIINNPGGYAQLGLFNAANQWKSVLNFLPVVIGGVLLPLVSANINKENKALETVNVFASWIVVIIIALPLISFPEIIAFFYGQDYSSIIFLQSISLMMLVSCITSYKEGIGRKLIAKNLMWWGFLSNMIWGILFIVFVMLFKNLGSLGLSLSYFISYAVNTVIFVPFYLSRKLVPANLLISLEVFLIWLVLVIETIMTLLNVNILIRLISLIISIIILISSFYRIWNSNLKS</sequence>
<keyword evidence="2" id="KW-1003">Cell membrane</keyword>
<keyword evidence="3 6" id="KW-0812">Transmembrane</keyword>
<keyword evidence="8" id="KW-1185">Reference proteome</keyword>